<name>A0A6A6TBP3_9PLEO</name>
<protein>
    <recommendedName>
        <fullName evidence="4">Killer toxin Kp4 domain-containing protein</fullName>
    </recommendedName>
</protein>
<dbReference type="OrthoDB" id="3688572at2759"/>
<feature type="chain" id="PRO_5025481517" description="Killer toxin Kp4 domain-containing protein" evidence="1">
    <location>
        <begin position="20"/>
        <end position="221"/>
    </location>
</feature>
<evidence type="ECO:0008006" key="4">
    <source>
        <dbReference type="Google" id="ProtNLM"/>
    </source>
</evidence>
<feature type="signal peptide" evidence="1">
    <location>
        <begin position="1"/>
        <end position="19"/>
    </location>
</feature>
<organism evidence="2 3">
    <name type="scientific">Lophiostoma macrostomum CBS 122681</name>
    <dbReference type="NCBI Taxonomy" id="1314788"/>
    <lineage>
        <taxon>Eukaryota</taxon>
        <taxon>Fungi</taxon>
        <taxon>Dikarya</taxon>
        <taxon>Ascomycota</taxon>
        <taxon>Pezizomycotina</taxon>
        <taxon>Dothideomycetes</taxon>
        <taxon>Pleosporomycetidae</taxon>
        <taxon>Pleosporales</taxon>
        <taxon>Lophiostomataceae</taxon>
        <taxon>Lophiostoma</taxon>
    </lineage>
</organism>
<evidence type="ECO:0000256" key="1">
    <source>
        <dbReference type="SAM" id="SignalP"/>
    </source>
</evidence>
<gene>
    <name evidence="2" type="ORF">K491DRAFT_745287</name>
</gene>
<sequence length="221" mass="23983">MKLSGWVSALAAFGTIVFAKPLRPETVSTDGTDVANVGDLVGSALYGSVYQALDWLCPLSEQQCKYDDAHKPVVYKIPVRYVDGTTLMDDSLEVGVLYSHYGTNDALRRLFIGTIAGAVQKASEHKGNCHLETYGVALKYNIVICTINNFVGVVVRDGVDYMVAEFKTNGKDCCNTNECSSVRPIVEDSVKDLLPEYKSALGGEDVSEETNCLANTAPPKR</sequence>
<dbReference type="Proteomes" id="UP000799324">
    <property type="component" value="Unassembled WGS sequence"/>
</dbReference>
<dbReference type="AlphaFoldDB" id="A0A6A6TBP3"/>
<reference evidence="2" key="1">
    <citation type="journal article" date="2020" name="Stud. Mycol.">
        <title>101 Dothideomycetes genomes: a test case for predicting lifestyles and emergence of pathogens.</title>
        <authorList>
            <person name="Haridas S."/>
            <person name="Albert R."/>
            <person name="Binder M."/>
            <person name="Bloem J."/>
            <person name="Labutti K."/>
            <person name="Salamov A."/>
            <person name="Andreopoulos B."/>
            <person name="Baker S."/>
            <person name="Barry K."/>
            <person name="Bills G."/>
            <person name="Bluhm B."/>
            <person name="Cannon C."/>
            <person name="Castanera R."/>
            <person name="Culley D."/>
            <person name="Daum C."/>
            <person name="Ezra D."/>
            <person name="Gonzalez J."/>
            <person name="Henrissat B."/>
            <person name="Kuo A."/>
            <person name="Liang C."/>
            <person name="Lipzen A."/>
            <person name="Lutzoni F."/>
            <person name="Magnuson J."/>
            <person name="Mondo S."/>
            <person name="Nolan M."/>
            <person name="Ohm R."/>
            <person name="Pangilinan J."/>
            <person name="Park H.-J."/>
            <person name="Ramirez L."/>
            <person name="Alfaro M."/>
            <person name="Sun H."/>
            <person name="Tritt A."/>
            <person name="Yoshinaga Y."/>
            <person name="Zwiers L.-H."/>
            <person name="Turgeon B."/>
            <person name="Goodwin S."/>
            <person name="Spatafora J."/>
            <person name="Crous P."/>
            <person name="Grigoriev I."/>
        </authorList>
    </citation>
    <scope>NUCLEOTIDE SEQUENCE</scope>
    <source>
        <strain evidence="2">CBS 122681</strain>
    </source>
</reference>
<accession>A0A6A6TBP3</accession>
<dbReference type="EMBL" id="MU004338">
    <property type="protein sequence ID" value="KAF2656303.1"/>
    <property type="molecule type" value="Genomic_DNA"/>
</dbReference>
<keyword evidence="1" id="KW-0732">Signal</keyword>
<keyword evidence="3" id="KW-1185">Reference proteome</keyword>
<evidence type="ECO:0000313" key="3">
    <source>
        <dbReference type="Proteomes" id="UP000799324"/>
    </source>
</evidence>
<proteinExistence type="predicted"/>
<evidence type="ECO:0000313" key="2">
    <source>
        <dbReference type="EMBL" id="KAF2656303.1"/>
    </source>
</evidence>